<reference evidence="3 4" key="1">
    <citation type="submission" date="2019-04" db="EMBL/GenBank/DDBJ databases">
        <authorList>
            <person name="Feng G."/>
            <person name="Zhang J."/>
            <person name="Zhu H."/>
        </authorList>
    </citation>
    <scope>NUCLEOTIDE SEQUENCE [LARGE SCALE GENOMIC DNA]</scope>
    <source>
        <strain evidence="3 4">JCM 19491</strain>
    </source>
</reference>
<protein>
    <submittedName>
        <fullName evidence="3">Uncharacterized protein</fullName>
    </submittedName>
</protein>
<dbReference type="EMBL" id="SRKZ01000004">
    <property type="protein sequence ID" value="TGD79341.1"/>
    <property type="molecule type" value="Genomic_DNA"/>
</dbReference>
<dbReference type="RefSeq" id="WP_135531090.1">
    <property type="nucleotide sequence ID" value="NZ_SRKZ01000004.1"/>
</dbReference>
<feature type="signal peptide" evidence="2">
    <location>
        <begin position="1"/>
        <end position="23"/>
    </location>
</feature>
<feature type="compositionally biased region" description="Low complexity" evidence="1">
    <location>
        <begin position="72"/>
        <end position="81"/>
    </location>
</feature>
<evidence type="ECO:0000313" key="4">
    <source>
        <dbReference type="Proteomes" id="UP000298284"/>
    </source>
</evidence>
<gene>
    <name evidence="3" type="ORF">EU557_13975</name>
</gene>
<dbReference type="AlphaFoldDB" id="A0A4Z0MIK0"/>
<proteinExistence type="predicted"/>
<feature type="chain" id="PRO_5021340029" evidence="2">
    <location>
        <begin position="24"/>
        <end position="88"/>
    </location>
</feature>
<keyword evidence="4" id="KW-1185">Reference proteome</keyword>
<name>A0A4Z0MIK0_9BACT</name>
<evidence type="ECO:0000256" key="1">
    <source>
        <dbReference type="SAM" id="MobiDB-lite"/>
    </source>
</evidence>
<evidence type="ECO:0000313" key="3">
    <source>
        <dbReference type="EMBL" id="TGD79341.1"/>
    </source>
</evidence>
<organism evidence="3 4">
    <name type="scientific">Hymenobacter wooponensis</name>
    <dbReference type="NCBI Taxonomy" id="1525360"/>
    <lineage>
        <taxon>Bacteria</taxon>
        <taxon>Pseudomonadati</taxon>
        <taxon>Bacteroidota</taxon>
        <taxon>Cytophagia</taxon>
        <taxon>Cytophagales</taxon>
        <taxon>Hymenobacteraceae</taxon>
        <taxon>Hymenobacter</taxon>
    </lineage>
</organism>
<sequence>MARIFLLLWLFLMALVDASPALADQGGPAARAKMRGKVYVHRPNYKYYSRSKRTKKSRRWYQFWKRRKAKKATPAPARPSRNQTLGGS</sequence>
<evidence type="ECO:0000256" key="2">
    <source>
        <dbReference type="SAM" id="SignalP"/>
    </source>
</evidence>
<comment type="caution">
    <text evidence="3">The sequence shown here is derived from an EMBL/GenBank/DDBJ whole genome shotgun (WGS) entry which is preliminary data.</text>
</comment>
<feature type="region of interest" description="Disordered" evidence="1">
    <location>
        <begin position="66"/>
        <end position="88"/>
    </location>
</feature>
<keyword evidence="2" id="KW-0732">Signal</keyword>
<dbReference type="Proteomes" id="UP000298284">
    <property type="component" value="Unassembled WGS sequence"/>
</dbReference>
<accession>A0A4Z0MIK0</accession>